<dbReference type="RefSeq" id="WP_381509242.1">
    <property type="nucleotide sequence ID" value="NZ_JBHUOM010000067.1"/>
</dbReference>
<dbReference type="InterPro" id="IPR041685">
    <property type="entry name" value="AAA_GajA/Old/RecF-like"/>
</dbReference>
<dbReference type="SUPFAM" id="SSF52540">
    <property type="entry name" value="P-loop containing nucleoside triphosphate hydrolases"/>
    <property type="match status" value="1"/>
</dbReference>
<dbReference type="PANTHER" id="PTHR43581">
    <property type="entry name" value="ATP/GTP PHOSPHATASE"/>
    <property type="match status" value="1"/>
</dbReference>
<keyword evidence="3" id="KW-1185">Reference proteome</keyword>
<dbReference type="Gene3D" id="3.40.50.300">
    <property type="entry name" value="P-loop containing nucleotide triphosphate hydrolases"/>
    <property type="match status" value="1"/>
</dbReference>
<dbReference type="InterPro" id="IPR014592">
    <property type="entry name" value="P-loop_UCP034888"/>
</dbReference>
<dbReference type="InterPro" id="IPR027417">
    <property type="entry name" value="P-loop_NTPase"/>
</dbReference>
<accession>A0ABW6ASD2</accession>
<dbReference type="EMBL" id="JBHUOM010000067">
    <property type="protein sequence ID" value="MFD2938379.1"/>
    <property type="molecule type" value="Genomic_DNA"/>
</dbReference>
<evidence type="ECO:0000259" key="1">
    <source>
        <dbReference type="Pfam" id="PF13175"/>
    </source>
</evidence>
<organism evidence="2 3">
    <name type="scientific">Spirosoma flavum</name>
    <dbReference type="NCBI Taxonomy" id="2048557"/>
    <lineage>
        <taxon>Bacteria</taxon>
        <taxon>Pseudomonadati</taxon>
        <taxon>Bacteroidota</taxon>
        <taxon>Cytophagia</taxon>
        <taxon>Cytophagales</taxon>
        <taxon>Cytophagaceae</taxon>
        <taxon>Spirosoma</taxon>
    </lineage>
</organism>
<proteinExistence type="predicted"/>
<dbReference type="Proteomes" id="UP001597512">
    <property type="component" value="Unassembled WGS sequence"/>
</dbReference>
<evidence type="ECO:0000313" key="3">
    <source>
        <dbReference type="Proteomes" id="UP001597512"/>
    </source>
</evidence>
<sequence>MAVLYIDNFRGFNNAFLPLNDINFFVGENSTGKTSILKLIKIISSDTFWFDLELNSTPTELGYYSEIANQNSEKKYFEIGLVSSFKKDEDATNINAVKIRYTNENGQPTASELSFIEGGLNIQATFRGSDIKYKYSNIDSKKIENISDLEFLKDWVKDNGLKRLRYKKMEKIKGNMFSKVPFFQLQNVIINELKKEKDNDNSYRITIPRFLNEIIWLAPIRTEPRRTYDSYKTTFNPTGLHTPYLLKSMLSIDSAKKNKAIANDIQILNKFGRDSGLFDSVQINMLGNKEDSPFEIHILLNGRPLKITNVGYGVSQILPVVIEVIMSNKNSWFSIQQPEIHLHPRGQAAFGDFIFDIQDKENKKFIIETHSDYIIDRFRIRINRKKGDFDKSCQIVFFRRDDTGNSFFCIPINKDGSLPDDQPSDFRDFFIREGLELLQI</sequence>
<feature type="domain" description="Endonuclease GajA/Old nuclease/RecF-like AAA" evidence="1">
    <location>
        <begin position="4"/>
        <end position="375"/>
    </location>
</feature>
<dbReference type="PIRSF" id="PIRSF034888">
    <property type="entry name" value="P-loop_UCP034888"/>
    <property type="match status" value="1"/>
</dbReference>
<dbReference type="InterPro" id="IPR051396">
    <property type="entry name" value="Bact_Antivir_Def_Nuclease"/>
</dbReference>
<dbReference type="Pfam" id="PF13175">
    <property type="entry name" value="AAA_15"/>
    <property type="match status" value="1"/>
</dbReference>
<name>A0ABW6ASD2_9BACT</name>
<dbReference type="PANTHER" id="PTHR43581:SF2">
    <property type="entry name" value="EXCINUCLEASE ATPASE SUBUNIT"/>
    <property type="match status" value="1"/>
</dbReference>
<reference evidence="3" key="1">
    <citation type="journal article" date="2019" name="Int. J. Syst. Evol. Microbiol.">
        <title>The Global Catalogue of Microorganisms (GCM) 10K type strain sequencing project: providing services to taxonomists for standard genome sequencing and annotation.</title>
        <authorList>
            <consortium name="The Broad Institute Genomics Platform"/>
            <consortium name="The Broad Institute Genome Sequencing Center for Infectious Disease"/>
            <person name="Wu L."/>
            <person name="Ma J."/>
        </authorList>
    </citation>
    <scope>NUCLEOTIDE SEQUENCE [LARGE SCALE GENOMIC DNA]</scope>
    <source>
        <strain evidence="3">KCTC 52490</strain>
    </source>
</reference>
<protein>
    <submittedName>
        <fullName evidence="2">AAA family ATPase</fullName>
    </submittedName>
</protein>
<evidence type="ECO:0000313" key="2">
    <source>
        <dbReference type="EMBL" id="MFD2938379.1"/>
    </source>
</evidence>
<gene>
    <name evidence="2" type="ORF">ACFS25_31745</name>
</gene>
<comment type="caution">
    <text evidence="2">The sequence shown here is derived from an EMBL/GenBank/DDBJ whole genome shotgun (WGS) entry which is preliminary data.</text>
</comment>